<name>A0A7W6JBM2_9CAUL</name>
<dbReference type="RefSeq" id="WP_183203217.1">
    <property type="nucleotide sequence ID" value="NZ_BAAAER010000004.1"/>
</dbReference>
<dbReference type="AlphaFoldDB" id="A0A7W6JBM2"/>
<keyword evidence="1" id="KW-1133">Transmembrane helix</keyword>
<keyword evidence="3" id="KW-1185">Reference proteome</keyword>
<evidence type="ECO:0000256" key="1">
    <source>
        <dbReference type="SAM" id="Phobius"/>
    </source>
</evidence>
<dbReference type="EMBL" id="JACIDM010000001">
    <property type="protein sequence ID" value="MBB4082094.1"/>
    <property type="molecule type" value="Genomic_DNA"/>
</dbReference>
<evidence type="ECO:0000313" key="2">
    <source>
        <dbReference type="EMBL" id="MBB4082094.1"/>
    </source>
</evidence>
<keyword evidence="1" id="KW-0812">Transmembrane</keyword>
<keyword evidence="1" id="KW-0472">Membrane</keyword>
<reference evidence="2 3" key="1">
    <citation type="submission" date="2020-08" db="EMBL/GenBank/DDBJ databases">
        <title>Genomic Encyclopedia of Type Strains, Phase IV (KMG-IV): sequencing the most valuable type-strain genomes for metagenomic binning, comparative biology and taxonomic classification.</title>
        <authorList>
            <person name="Goeker M."/>
        </authorList>
    </citation>
    <scope>NUCLEOTIDE SEQUENCE [LARGE SCALE GENOMIC DNA]</scope>
    <source>
        <strain evidence="2 3">DSM 23960</strain>
    </source>
</reference>
<feature type="transmembrane region" description="Helical" evidence="1">
    <location>
        <begin position="12"/>
        <end position="30"/>
    </location>
</feature>
<protein>
    <submittedName>
        <fullName evidence="2">Uncharacterized protein</fullName>
    </submittedName>
</protein>
<comment type="caution">
    <text evidence="2">The sequence shown here is derived from an EMBL/GenBank/DDBJ whole genome shotgun (WGS) entry which is preliminary data.</text>
</comment>
<evidence type="ECO:0000313" key="3">
    <source>
        <dbReference type="Proteomes" id="UP000529946"/>
    </source>
</evidence>
<organism evidence="2 3">
    <name type="scientific">Brevundimonas lenta</name>
    <dbReference type="NCBI Taxonomy" id="424796"/>
    <lineage>
        <taxon>Bacteria</taxon>
        <taxon>Pseudomonadati</taxon>
        <taxon>Pseudomonadota</taxon>
        <taxon>Alphaproteobacteria</taxon>
        <taxon>Caulobacterales</taxon>
        <taxon>Caulobacteraceae</taxon>
        <taxon>Brevundimonas</taxon>
    </lineage>
</organism>
<proteinExistence type="predicted"/>
<sequence>MAQRSIRTDRLIPILGVAVIVLGALILWLVTRGGFGTDEPSPEARARVQVREHLGRQARISYTEEGRRLAVCGYITDGDEVIAFISRPNRLMLETDPLKQEFRQIQRDLCPGFLTRPPAIP</sequence>
<dbReference type="Proteomes" id="UP000529946">
    <property type="component" value="Unassembled WGS sequence"/>
</dbReference>
<accession>A0A7W6JBM2</accession>
<gene>
    <name evidence="2" type="ORF">GGR12_000933</name>
</gene>